<dbReference type="Pfam" id="PF00550">
    <property type="entry name" value="PP-binding"/>
    <property type="match status" value="1"/>
</dbReference>
<feature type="non-terminal residue" evidence="6">
    <location>
        <position position="922"/>
    </location>
</feature>
<dbReference type="SUPFAM" id="SSF56801">
    <property type="entry name" value="Acetyl-CoA synthetase-like"/>
    <property type="match status" value="2"/>
</dbReference>
<dbReference type="GO" id="GO:0008610">
    <property type="term" value="P:lipid biosynthetic process"/>
    <property type="evidence" value="ECO:0007669"/>
    <property type="project" value="UniProtKB-ARBA"/>
</dbReference>
<dbReference type="CDD" id="cd19544">
    <property type="entry name" value="E-C_NRPS"/>
    <property type="match status" value="1"/>
</dbReference>
<dbReference type="InterPro" id="IPR009081">
    <property type="entry name" value="PP-bd_ACP"/>
</dbReference>
<dbReference type="GO" id="GO:0005737">
    <property type="term" value="C:cytoplasm"/>
    <property type="evidence" value="ECO:0007669"/>
    <property type="project" value="TreeGrafter"/>
</dbReference>
<feature type="non-terminal residue" evidence="6">
    <location>
        <position position="1"/>
    </location>
</feature>
<dbReference type="GO" id="GO:0044550">
    <property type="term" value="P:secondary metabolite biosynthetic process"/>
    <property type="evidence" value="ECO:0007669"/>
    <property type="project" value="TreeGrafter"/>
</dbReference>
<dbReference type="SUPFAM" id="SSF47336">
    <property type="entry name" value="ACP-like"/>
    <property type="match status" value="1"/>
</dbReference>
<dbReference type="GO" id="GO:0003824">
    <property type="term" value="F:catalytic activity"/>
    <property type="evidence" value="ECO:0007669"/>
    <property type="project" value="InterPro"/>
</dbReference>
<dbReference type="GO" id="GO:0017000">
    <property type="term" value="P:antibiotic biosynthetic process"/>
    <property type="evidence" value="ECO:0007669"/>
    <property type="project" value="UniProtKB-ARBA"/>
</dbReference>
<dbReference type="InterPro" id="IPR042099">
    <property type="entry name" value="ANL_N_sf"/>
</dbReference>
<evidence type="ECO:0000256" key="3">
    <source>
        <dbReference type="ARBA" id="ARBA00022450"/>
    </source>
</evidence>
<evidence type="ECO:0000256" key="4">
    <source>
        <dbReference type="ARBA" id="ARBA00022553"/>
    </source>
</evidence>
<dbReference type="InterPro" id="IPR029058">
    <property type="entry name" value="AB_hydrolase_fold"/>
</dbReference>
<evidence type="ECO:0000313" key="7">
    <source>
        <dbReference type="Proteomes" id="UP000675554"/>
    </source>
</evidence>
<dbReference type="InterPro" id="IPR023213">
    <property type="entry name" value="CAT-like_dom_sf"/>
</dbReference>
<dbReference type="FunFam" id="1.10.1200.10:FF:000016">
    <property type="entry name" value="Non-ribosomal peptide synthase"/>
    <property type="match status" value="1"/>
</dbReference>
<dbReference type="PROSITE" id="PS50075">
    <property type="entry name" value="CARRIER"/>
    <property type="match status" value="1"/>
</dbReference>
<dbReference type="Gene3D" id="3.30.559.10">
    <property type="entry name" value="Chloramphenicol acetyltransferase-like domain"/>
    <property type="match status" value="1"/>
</dbReference>
<dbReference type="GO" id="GO:0072330">
    <property type="term" value="P:monocarboxylic acid biosynthetic process"/>
    <property type="evidence" value="ECO:0007669"/>
    <property type="project" value="UniProtKB-ARBA"/>
</dbReference>
<sequence>FASFSFDASVLDVCVALSSGATLWIASEEQRQEPRRLEELEGVGAASVVPSLLEVLDPEDLTHVGPMVVGSEAVSEAVACTWSPGRELVHAYGPTEATVISAIGMIDGSRSGAVPFGGPIANTRMYVLDDALQPMPVGVAGEVYVAGAGLARGYVGRPSLTGERFVACPFGPGSGERMYRTGDLARWTSDGQLVFAGRADEQVKVRGFRIEPGEIEAALLTDPNVTQAAVIAREDSPGDQQLVAYVVPNGREPEGLRELVASRLPEYMVPAAFVTLPELPLTANGKLDRRALPAPEYTIGSGRAPATVQEEILCAAFADVLGVDVVGVDDNFFQLGGHSLLAVRLISRIRAALGVEVGVRALFEAPTPAGLAGAAGVGAVEVPENLIPDGADRITPEMLPLVELDQVEIDRAVASVDGGAANVADIYPLAPLQEGMFFHHLMAGEGDDVYLTVRVMEFDSRSRLDEFARALQRVVDRHDIYRTGVVWEGLREPVQVVWRQAELPVVEHTLEGESTEPAAMGKDLMARAGSVMDLGRAPLVDVHVAEMVEGCWLAVVRMHHMVQDHLGMDVLLGELRAVLAGRAADLAPALPFRNFVAQTRSVPRAEHERFFAELLGDITEPTAPYGVLDVRGDADLRAELLPLPGQMVAALRQVARELGVSVATVLHVAWARVLATLSGRDDVVFGTVLFGRMNAGAGADRVLGPFINTLPVRLRTGEVGVRAAVETMRDQLAALLEHEHAPLAIAQRTSGVAGNAPLFTSLFNYRHTVQQADATGQRQLEGIQHISRRERTNYPLTVALNDVGPNELSISVEAVKPIDVAAVCNLLRTAIGSVLEALSDTLNGASETRLGALNILEPRERDRLLSEWNDTAVPVDTATVPELFAERVVEAPDLAAVVFEGVELSYGDLDVAANRLANWLRG</sequence>
<gene>
    <name evidence="6" type="ORF">KDA82_16850</name>
</gene>
<dbReference type="GO" id="GO:0043041">
    <property type="term" value="P:amino acid activation for nonribosomal peptide biosynthetic process"/>
    <property type="evidence" value="ECO:0007669"/>
    <property type="project" value="TreeGrafter"/>
</dbReference>
<dbReference type="GO" id="GO:0031177">
    <property type="term" value="F:phosphopantetheine binding"/>
    <property type="evidence" value="ECO:0007669"/>
    <property type="project" value="InterPro"/>
</dbReference>
<keyword evidence="7" id="KW-1185">Reference proteome</keyword>
<dbReference type="AlphaFoldDB" id="A0A8T4ISJ2"/>
<dbReference type="CDD" id="cd05930">
    <property type="entry name" value="A_NRPS"/>
    <property type="match status" value="1"/>
</dbReference>
<evidence type="ECO:0000256" key="2">
    <source>
        <dbReference type="ARBA" id="ARBA00006432"/>
    </source>
</evidence>
<dbReference type="Pfam" id="PF00668">
    <property type="entry name" value="Condensation"/>
    <property type="match status" value="1"/>
</dbReference>
<dbReference type="InterPro" id="IPR025110">
    <property type="entry name" value="AMP-bd_C"/>
</dbReference>
<organism evidence="6 7">
    <name type="scientific">Streptomyces daliensis</name>
    <dbReference type="NCBI Taxonomy" id="299421"/>
    <lineage>
        <taxon>Bacteria</taxon>
        <taxon>Bacillati</taxon>
        <taxon>Actinomycetota</taxon>
        <taxon>Actinomycetes</taxon>
        <taxon>Kitasatosporales</taxon>
        <taxon>Streptomycetaceae</taxon>
        <taxon>Streptomyces</taxon>
    </lineage>
</organism>
<keyword evidence="3" id="KW-0596">Phosphopantetheine</keyword>
<keyword evidence="4" id="KW-0597">Phosphoprotein</keyword>
<dbReference type="EMBL" id="JAGSMN010000364">
    <property type="protein sequence ID" value="MBR7674658.1"/>
    <property type="molecule type" value="Genomic_DNA"/>
</dbReference>
<dbReference type="Pfam" id="PF00501">
    <property type="entry name" value="AMP-binding"/>
    <property type="match status" value="1"/>
</dbReference>
<dbReference type="Pfam" id="PF13193">
    <property type="entry name" value="AMP-binding_C"/>
    <property type="match status" value="1"/>
</dbReference>
<proteinExistence type="inferred from homology"/>
<dbReference type="PANTHER" id="PTHR45527">
    <property type="entry name" value="NONRIBOSOMAL PEPTIDE SYNTHETASE"/>
    <property type="match status" value="1"/>
</dbReference>
<dbReference type="Gene3D" id="3.30.559.30">
    <property type="entry name" value="Nonribosomal peptide synthetase, condensation domain"/>
    <property type="match status" value="1"/>
</dbReference>
<dbReference type="FunFam" id="3.30.300.30:FF:000010">
    <property type="entry name" value="Enterobactin synthetase component F"/>
    <property type="match status" value="1"/>
</dbReference>
<evidence type="ECO:0000313" key="6">
    <source>
        <dbReference type="EMBL" id="MBR7674658.1"/>
    </source>
</evidence>
<dbReference type="InterPro" id="IPR006162">
    <property type="entry name" value="Ppantetheine_attach_site"/>
</dbReference>
<comment type="cofactor">
    <cofactor evidence="1">
        <name>pantetheine 4'-phosphate</name>
        <dbReference type="ChEBI" id="CHEBI:47942"/>
    </cofactor>
</comment>
<name>A0A8T4ISJ2_9ACTN</name>
<dbReference type="Gene3D" id="3.40.50.1820">
    <property type="entry name" value="alpha/beta hydrolase"/>
    <property type="match status" value="1"/>
</dbReference>
<comment type="caution">
    <text evidence="6">The sequence shown here is derived from an EMBL/GenBank/DDBJ whole genome shotgun (WGS) entry which is preliminary data.</text>
</comment>
<dbReference type="Proteomes" id="UP000675554">
    <property type="component" value="Unassembled WGS sequence"/>
</dbReference>
<evidence type="ECO:0000256" key="1">
    <source>
        <dbReference type="ARBA" id="ARBA00001957"/>
    </source>
</evidence>
<dbReference type="InterPro" id="IPR045851">
    <property type="entry name" value="AMP-bd_C_sf"/>
</dbReference>
<dbReference type="InterPro" id="IPR001242">
    <property type="entry name" value="Condensation_dom"/>
</dbReference>
<dbReference type="Gene3D" id="3.30.300.30">
    <property type="match status" value="1"/>
</dbReference>
<reference evidence="6" key="1">
    <citation type="submission" date="2021-04" db="EMBL/GenBank/DDBJ databases">
        <title>Sequencing of actinobacteria type strains.</title>
        <authorList>
            <person name="Nguyen G.-S."/>
            <person name="Wentzel A."/>
        </authorList>
    </citation>
    <scope>NUCLEOTIDE SEQUENCE</scope>
    <source>
        <strain evidence="6">DSM 42095</strain>
    </source>
</reference>
<comment type="similarity">
    <text evidence="2">Belongs to the ATP-dependent AMP-binding enzyme family.</text>
</comment>
<feature type="domain" description="Carrier" evidence="5">
    <location>
        <begin position="304"/>
        <end position="379"/>
    </location>
</feature>
<accession>A0A8T4ISJ2</accession>
<protein>
    <submittedName>
        <fullName evidence="6">AMP-binding protein</fullName>
    </submittedName>
</protein>
<dbReference type="PANTHER" id="PTHR45527:SF1">
    <property type="entry name" value="FATTY ACID SYNTHASE"/>
    <property type="match status" value="1"/>
</dbReference>
<dbReference type="SMART" id="SM00823">
    <property type="entry name" value="PKS_PP"/>
    <property type="match status" value="1"/>
</dbReference>
<dbReference type="InterPro" id="IPR000873">
    <property type="entry name" value="AMP-dep_synth/lig_dom"/>
</dbReference>
<dbReference type="InterPro" id="IPR036736">
    <property type="entry name" value="ACP-like_sf"/>
</dbReference>
<dbReference type="PROSITE" id="PS00012">
    <property type="entry name" value="PHOSPHOPANTETHEINE"/>
    <property type="match status" value="1"/>
</dbReference>
<dbReference type="InterPro" id="IPR020806">
    <property type="entry name" value="PKS_PP-bd"/>
</dbReference>
<dbReference type="Gene3D" id="3.40.50.12780">
    <property type="entry name" value="N-terminal domain of ligase-like"/>
    <property type="match status" value="2"/>
</dbReference>
<dbReference type="FunFam" id="2.30.38.10:FF:000001">
    <property type="entry name" value="Non-ribosomal peptide synthetase PvdI"/>
    <property type="match status" value="1"/>
</dbReference>
<evidence type="ECO:0000259" key="5">
    <source>
        <dbReference type="PROSITE" id="PS50075"/>
    </source>
</evidence>
<dbReference type="SUPFAM" id="SSF52777">
    <property type="entry name" value="CoA-dependent acyltransferases"/>
    <property type="match status" value="2"/>
</dbReference>